<evidence type="ECO:0000313" key="3">
    <source>
        <dbReference type="Proteomes" id="UP000179807"/>
    </source>
</evidence>
<feature type="region of interest" description="Disordered" evidence="1">
    <location>
        <begin position="239"/>
        <end position="297"/>
    </location>
</feature>
<dbReference type="EMBL" id="MLAK01001070">
    <property type="protein sequence ID" value="OHS98204.1"/>
    <property type="molecule type" value="Genomic_DNA"/>
</dbReference>
<reference evidence="2" key="1">
    <citation type="submission" date="2016-10" db="EMBL/GenBank/DDBJ databases">
        <authorList>
            <person name="Benchimol M."/>
            <person name="Almeida L.G."/>
            <person name="Vasconcelos A.T."/>
            <person name="Perreira-Neves A."/>
            <person name="Rosa I.A."/>
            <person name="Tasca T."/>
            <person name="Bogo M.R."/>
            <person name="de Souza W."/>
        </authorList>
    </citation>
    <scope>NUCLEOTIDE SEQUENCE [LARGE SCALE GENOMIC DNA]</scope>
    <source>
        <strain evidence="2">K</strain>
    </source>
</reference>
<evidence type="ECO:0000256" key="1">
    <source>
        <dbReference type="SAM" id="MobiDB-lite"/>
    </source>
</evidence>
<sequence length="297" mass="34496">MEKRIQDVQKWTKQTGIKRVYPDALNDDDLDDDESHAKRDKQVEELLNSSSSSSLFDSMPEMKKKKKPQNQGMQMFFQNGDNSKPIFSQFQSDVFAKYAQMKMNEMNNKGNNKGRNNKSAVDDFLFNVSATESNKKQNNSLIPDQQQQRLSEVKFNFAKNDQQNSNNFTFTNYSAQAKQNGQNAFPCKAKEDYERRKKLLDEELKLEFEKDHEATQPKKSEPFFDPKETEDIMAHLEMFKKQIEDSKQAQRNSNNFSDSEQPNSLLSESESADSSKNIQDDLLSEPSLIFEERPEIF</sequence>
<proteinExistence type="predicted"/>
<feature type="compositionally biased region" description="Polar residues" evidence="1">
    <location>
        <begin position="249"/>
        <end position="263"/>
    </location>
</feature>
<feature type="region of interest" description="Disordered" evidence="1">
    <location>
        <begin position="1"/>
        <end position="69"/>
    </location>
</feature>
<comment type="caution">
    <text evidence="2">The sequence shown here is derived from an EMBL/GenBank/DDBJ whole genome shotgun (WGS) entry which is preliminary data.</text>
</comment>
<feature type="compositionally biased region" description="Basic and acidic residues" evidence="1">
    <location>
        <begin position="35"/>
        <end position="44"/>
    </location>
</feature>
<keyword evidence="3" id="KW-1185">Reference proteome</keyword>
<dbReference type="RefSeq" id="XP_068351341.1">
    <property type="nucleotide sequence ID" value="XM_068510254.1"/>
</dbReference>
<dbReference type="Proteomes" id="UP000179807">
    <property type="component" value="Unassembled WGS sequence"/>
</dbReference>
<dbReference type="AlphaFoldDB" id="A0A1J4JLQ6"/>
<gene>
    <name evidence="2" type="ORF">TRFO_35438</name>
</gene>
<feature type="compositionally biased region" description="Basic and acidic residues" evidence="1">
    <location>
        <begin position="239"/>
        <end position="248"/>
    </location>
</feature>
<dbReference type="GeneID" id="94844958"/>
<name>A0A1J4JLQ6_9EUKA</name>
<feature type="compositionally biased region" description="Acidic residues" evidence="1">
    <location>
        <begin position="25"/>
        <end position="34"/>
    </location>
</feature>
<dbReference type="VEuPathDB" id="TrichDB:TRFO_35438"/>
<protein>
    <submittedName>
        <fullName evidence="2">Uncharacterized protein</fullName>
    </submittedName>
</protein>
<accession>A0A1J4JLQ6</accession>
<evidence type="ECO:0000313" key="2">
    <source>
        <dbReference type="EMBL" id="OHS98204.1"/>
    </source>
</evidence>
<organism evidence="2 3">
    <name type="scientific">Tritrichomonas foetus</name>
    <dbReference type="NCBI Taxonomy" id="1144522"/>
    <lineage>
        <taxon>Eukaryota</taxon>
        <taxon>Metamonada</taxon>
        <taxon>Parabasalia</taxon>
        <taxon>Tritrichomonadida</taxon>
        <taxon>Tritrichomonadidae</taxon>
        <taxon>Tritrichomonas</taxon>
    </lineage>
</organism>
<feature type="compositionally biased region" description="Low complexity" evidence="1">
    <location>
        <begin position="264"/>
        <end position="275"/>
    </location>
</feature>